<dbReference type="EC" id="2.5.1.54" evidence="3"/>
<dbReference type="EMBL" id="AZAC01000023">
    <property type="protein sequence ID" value="KIX12795.1"/>
    <property type="molecule type" value="Genomic_DNA"/>
</dbReference>
<dbReference type="SUPFAM" id="SSF51569">
    <property type="entry name" value="Aldolase"/>
    <property type="match status" value="1"/>
</dbReference>
<gene>
    <name evidence="3" type="ORF">X474_17355</name>
</gene>
<feature type="domain" description="DAHP synthetase I/KDSA" evidence="2">
    <location>
        <begin position="94"/>
        <end position="325"/>
    </location>
</feature>
<organism evidence="3 4">
    <name type="scientific">Dethiosulfatarculus sandiegensis</name>
    <dbReference type="NCBI Taxonomy" id="1429043"/>
    <lineage>
        <taxon>Bacteria</taxon>
        <taxon>Pseudomonadati</taxon>
        <taxon>Thermodesulfobacteriota</taxon>
        <taxon>Desulfarculia</taxon>
        <taxon>Desulfarculales</taxon>
        <taxon>Desulfarculaceae</taxon>
        <taxon>Dethiosulfatarculus</taxon>
    </lineage>
</organism>
<keyword evidence="1 3" id="KW-0808">Transferase</keyword>
<dbReference type="NCBIfam" id="NF006421">
    <property type="entry name" value="PRK08673.1"/>
    <property type="match status" value="1"/>
</dbReference>
<dbReference type="Gene3D" id="3.30.70.1140">
    <property type="entry name" value="Phospho-2-dehydro-3-deoxyheptonate aldolase, domain 1"/>
    <property type="match status" value="1"/>
</dbReference>
<dbReference type="Proteomes" id="UP000032233">
    <property type="component" value="Unassembled WGS sequence"/>
</dbReference>
<sequence>MFVTMQPSCPKSQVAEAIQALRGHGLNPRLIQPGNQNVLGIVEEITAETAAKLSKQLKALPGVEEVCDFSKSWKLVSREFKNEPTTIPLGRVEVGSRDILVTAGPCAVESERGFMDIADKVASLGAGALRGGAFKPRTSPYSFRGLGEDGLAIMARAREKHGLPIITEVLEPEEVDLVAAYADVLQIGARNMQNFALLEKVGDTNRPVLLKRGLMSSLKELLLSAEYILARGNWQVMLCERGIRTFETETRNTLDLSAVPILKQYTHLPVVVDPSHAAGKRELVPSLAKAAVAAGADGILVEVHTSPDSALSDGRQSLTIDGFKSLMLDLKPVARAVGRTIPEAAS</sequence>
<dbReference type="PANTHER" id="PTHR43018:SF2">
    <property type="entry name" value="PHOSPHO-2-DEHYDRO-3-DEOXYHEPTONATE ALDOLASE"/>
    <property type="match status" value="1"/>
</dbReference>
<proteinExistence type="predicted"/>
<dbReference type="GO" id="GO:0009073">
    <property type="term" value="P:aromatic amino acid family biosynthetic process"/>
    <property type="evidence" value="ECO:0007669"/>
    <property type="project" value="InterPro"/>
</dbReference>
<dbReference type="GO" id="GO:0003849">
    <property type="term" value="F:3-deoxy-7-phosphoheptulonate synthase activity"/>
    <property type="evidence" value="ECO:0007669"/>
    <property type="project" value="UniProtKB-EC"/>
</dbReference>
<dbReference type="InterPro" id="IPR013785">
    <property type="entry name" value="Aldolase_TIM"/>
</dbReference>
<protein>
    <submittedName>
        <fullName evidence="3">3-deoxy-7-phosphoheptulonate synthase</fullName>
        <ecNumber evidence="3">2.5.1.54</ecNumber>
    </submittedName>
</protein>
<dbReference type="GO" id="GO:0016832">
    <property type="term" value="F:aldehyde-lyase activity"/>
    <property type="evidence" value="ECO:0007669"/>
    <property type="project" value="InterPro"/>
</dbReference>
<dbReference type="InterPro" id="IPR052899">
    <property type="entry name" value="Class-I_DAHP_synthase"/>
</dbReference>
<dbReference type="PANTHER" id="PTHR43018">
    <property type="entry name" value="PHOSPHO-2-DEHYDRO-3-DEOXYHEPTONATE ALDOLASE"/>
    <property type="match status" value="1"/>
</dbReference>
<evidence type="ECO:0000313" key="4">
    <source>
        <dbReference type="Proteomes" id="UP000032233"/>
    </source>
</evidence>
<dbReference type="Gene3D" id="3.20.20.70">
    <property type="entry name" value="Aldolase class I"/>
    <property type="match status" value="1"/>
</dbReference>
<dbReference type="NCBIfam" id="TIGR01361">
    <property type="entry name" value="DAHP_synth_Bsub"/>
    <property type="match status" value="1"/>
</dbReference>
<comment type="caution">
    <text evidence="3">The sequence shown here is derived from an EMBL/GenBank/DDBJ whole genome shotgun (WGS) entry which is preliminary data.</text>
</comment>
<dbReference type="STRING" id="1429043.X474_17355"/>
<dbReference type="PATRIC" id="fig|1429043.3.peg.3673"/>
<dbReference type="RefSeq" id="WP_044350168.1">
    <property type="nucleotide sequence ID" value="NZ_AZAC01000023.1"/>
</dbReference>
<evidence type="ECO:0000259" key="2">
    <source>
        <dbReference type="Pfam" id="PF00793"/>
    </source>
</evidence>
<evidence type="ECO:0000256" key="1">
    <source>
        <dbReference type="ARBA" id="ARBA00022679"/>
    </source>
</evidence>
<name>A0A0D2JTG2_9BACT</name>
<keyword evidence="4" id="KW-1185">Reference proteome</keyword>
<evidence type="ECO:0000313" key="3">
    <source>
        <dbReference type="EMBL" id="KIX12795.1"/>
    </source>
</evidence>
<dbReference type="InterPro" id="IPR006268">
    <property type="entry name" value="DAHP_syn_2"/>
</dbReference>
<dbReference type="InParanoid" id="A0A0D2JTG2"/>
<reference evidence="3 4" key="1">
    <citation type="submission" date="2013-11" db="EMBL/GenBank/DDBJ databases">
        <title>Metagenomic analysis of a methanogenic consortium involved in long chain n-alkane degradation.</title>
        <authorList>
            <person name="Davidova I.A."/>
            <person name="Callaghan A.V."/>
            <person name="Wawrik B."/>
            <person name="Pruitt S."/>
            <person name="Marks C."/>
            <person name="Duncan K.E."/>
            <person name="Suflita J.M."/>
        </authorList>
    </citation>
    <scope>NUCLEOTIDE SEQUENCE [LARGE SCALE GENOMIC DNA]</scope>
    <source>
        <strain evidence="3 4">SPR</strain>
    </source>
</reference>
<dbReference type="NCBIfam" id="NF009239">
    <property type="entry name" value="PRK12595.1"/>
    <property type="match status" value="1"/>
</dbReference>
<accession>A0A0D2JTG2</accession>
<dbReference type="OrthoDB" id="9802281at2"/>
<dbReference type="Pfam" id="PF00793">
    <property type="entry name" value="DAHP_synth_1"/>
    <property type="match status" value="1"/>
</dbReference>
<dbReference type="AlphaFoldDB" id="A0A0D2JTG2"/>
<dbReference type="InterPro" id="IPR006218">
    <property type="entry name" value="DAHP1/KDSA"/>
</dbReference>